<accession>A0A1E8CGY5</accession>
<organism evidence="1 2">
    <name type="scientific">Pseudohongiella acticola</name>
    <dbReference type="NCBI Taxonomy" id="1524254"/>
    <lineage>
        <taxon>Bacteria</taxon>
        <taxon>Pseudomonadati</taxon>
        <taxon>Pseudomonadota</taxon>
        <taxon>Gammaproteobacteria</taxon>
        <taxon>Pseudomonadales</taxon>
        <taxon>Pseudohongiellaceae</taxon>
        <taxon>Pseudohongiella</taxon>
    </lineage>
</organism>
<dbReference type="RefSeq" id="WP_070118747.1">
    <property type="nucleotide sequence ID" value="NZ_MASR01000002.1"/>
</dbReference>
<proteinExistence type="predicted"/>
<dbReference type="Proteomes" id="UP000175669">
    <property type="component" value="Unassembled WGS sequence"/>
</dbReference>
<dbReference type="EMBL" id="MASR01000002">
    <property type="protein sequence ID" value="OFE11497.1"/>
    <property type="molecule type" value="Genomic_DNA"/>
</dbReference>
<protein>
    <recommendedName>
        <fullName evidence="3">Lipoprotein SmpA/OmlA domain-containing protein</fullName>
    </recommendedName>
</protein>
<evidence type="ECO:0000313" key="1">
    <source>
        <dbReference type="EMBL" id="OFE11497.1"/>
    </source>
</evidence>
<dbReference type="PROSITE" id="PS51257">
    <property type="entry name" value="PROKAR_LIPOPROTEIN"/>
    <property type="match status" value="1"/>
</dbReference>
<evidence type="ECO:0000313" key="2">
    <source>
        <dbReference type="Proteomes" id="UP000175669"/>
    </source>
</evidence>
<name>A0A1E8CGY5_9GAMM</name>
<comment type="caution">
    <text evidence="1">The sequence shown here is derived from an EMBL/GenBank/DDBJ whole genome shotgun (WGS) entry which is preliminary data.</text>
</comment>
<sequence length="117" mass="13434">MIRLIGLVLVAATMTGCLFVVDSRESIGDQQWDQGELDRVDVGSTRADWIRNNFGSPDRVSTYDNGREVWRYRNTSERESEIGLFLLFNINIERESAETLALEISDGVVTDYWVEKR</sequence>
<evidence type="ECO:0008006" key="3">
    <source>
        <dbReference type="Google" id="ProtNLM"/>
    </source>
</evidence>
<gene>
    <name evidence="1" type="ORF">PHACT_13200</name>
</gene>
<keyword evidence="2" id="KW-1185">Reference proteome</keyword>
<dbReference type="OrthoDB" id="7062685at2"/>
<dbReference type="AlphaFoldDB" id="A0A1E8CGY5"/>
<reference evidence="2" key="1">
    <citation type="submission" date="2016-07" db="EMBL/GenBank/DDBJ databases">
        <authorList>
            <person name="Florea S."/>
            <person name="Webb J.S."/>
            <person name="Jaromczyk J."/>
            <person name="Schardl C.L."/>
        </authorList>
    </citation>
    <scope>NUCLEOTIDE SEQUENCE [LARGE SCALE GENOMIC DNA]</scope>
    <source>
        <strain evidence="2">KCTC 42131</strain>
    </source>
</reference>